<accession>A0A543I165</accession>
<dbReference type="OrthoDB" id="4871056at2"/>
<gene>
    <name evidence="3" type="ORF">FBY41_0710</name>
</gene>
<keyword evidence="2" id="KW-0472">Membrane</keyword>
<organism evidence="3 4">
    <name type="scientific">Humibacillus xanthopallidus</name>
    <dbReference type="NCBI Taxonomy" id="412689"/>
    <lineage>
        <taxon>Bacteria</taxon>
        <taxon>Bacillati</taxon>
        <taxon>Actinomycetota</taxon>
        <taxon>Actinomycetes</taxon>
        <taxon>Micrococcales</taxon>
        <taxon>Intrasporangiaceae</taxon>
        <taxon>Humibacillus</taxon>
    </lineage>
</organism>
<name>A0A543I165_9MICO</name>
<dbReference type="RefSeq" id="WP_141842001.1">
    <property type="nucleotide sequence ID" value="NZ_VFPM01000001.1"/>
</dbReference>
<sequence>MFSPRNFIIAGVVLIAIALGPSGHGLWWLVGFLWFLPHRAGRGHLCGGAPRRSHDPVGTSGSPRTLDELAYPLPDAHHDRHVAFPETR</sequence>
<evidence type="ECO:0000313" key="3">
    <source>
        <dbReference type="EMBL" id="TQM64344.1"/>
    </source>
</evidence>
<keyword evidence="2" id="KW-1133">Transmembrane helix</keyword>
<evidence type="ECO:0000256" key="2">
    <source>
        <dbReference type="SAM" id="Phobius"/>
    </source>
</evidence>
<evidence type="ECO:0000256" key="1">
    <source>
        <dbReference type="SAM" id="MobiDB-lite"/>
    </source>
</evidence>
<dbReference type="Proteomes" id="UP000316747">
    <property type="component" value="Unassembled WGS sequence"/>
</dbReference>
<feature type="transmembrane region" description="Helical" evidence="2">
    <location>
        <begin position="6"/>
        <end position="35"/>
    </location>
</feature>
<reference evidence="3 4" key="1">
    <citation type="submission" date="2019-06" db="EMBL/GenBank/DDBJ databases">
        <title>Genome sequencing of plant associated microbes to promote plant fitness in Sorghum bicolor and Oryza sativa.</title>
        <authorList>
            <person name="Coleman-Derr D."/>
        </authorList>
    </citation>
    <scope>NUCLEOTIDE SEQUENCE [LARGE SCALE GENOMIC DNA]</scope>
    <source>
        <strain evidence="3 4">KV-663</strain>
    </source>
</reference>
<protein>
    <submittedName>
        <fullName evidence="3">Uncharacterized protein</fullName>
    </submittedName>
</protein>
<proteinExistence type="predicted"/>
<evidence type="ECO:0000313" key="4">
    <source>
        <dbReference type="Proteomes" id="UP000316747"/>
    </source>
</evidence>
<dbReference type="EMBL" id="VFPM01000001">
    <property type="protein sequence ID" value="TQM64344.1"/>
    <property type="molecule type" value="Genomic_DNA"/>
</dbReference>
<dbReference type="AlphaFoldDB" id="A0A543I165"/>
<keyword evidence="2" id="KW-0812">Transmembrane</keyword>
<feature type="region of interest" description="Disordered" evidence="1">
    <location>
        <begin position="47"/>
        <end position="67"/>
    </location>
</feature>
<keyword evidence="4" id="KW-1185">Reference proteome</keyword>
<comment type="caution">
    <text evidence="3">The sequence shown here is derived from an EMBL/GenBank/DDBJ whole genome shotgun (WGS) entry which is preliminary data.</text>
</comment>